<evidence type="ECO:0000256" key="4">
    <source>
        <dbReference type="ARBA" id="ARBA00022801"/>
    </source>
</evidence>
<dbReference type="InterPro" id="IPR000834">
    <property type="entry name" value="Peptidase_M14"/>
</dbReference>
<dbReference type="Proteomes" id="UP000310406">
    <property type="component" value="Unassembled WGS sequence"/>
</dbReference>
<keyword evidence="3" id="KW-0645">Protease</keyword>
<organism evidence="9 10">
    <name type="scientific">Flagellimonas alvinocaridis</name>
    <dbReference type="NCBI Taxonomy" id="2530200"/>
    <lineage>
        <taxon>Bacteria</taxon>
        <taxon>Pseudomonadati</taxon>
        <taxon>Bacteroidota</taxon>
        <taxon>Flavobacteriia</taxon>
        <taxon>Flavobacteriales</taxon>
        <taxon>Flavobacteriaceae</taxon>
        <taxon>Flagellimonas</taxon>
    </lineage>
</organism>
<dbReference type="OrthoDB" id="1119199at2"/>
<evidence type="ECO:0000259" key="8">
    <source>
        <dbReference type="PROSITE" id="PS52035"/>
    </source>
</evidence>
<evidence type="ECO:0000313" key="10">
    <source>
        <dbReference type="Proteomes" id="UP000310406"/>
    </source>
</evidence>
<dbReference type="PANTHER" id="PTHR11705:SF143">
    <property type="entry name" value="SLL0236 PROTEIN"/>
    <property type="match status" value="1"/>
</dbReference>
<keyword evidence="4" id="KW-0378">Hydrolase</keyword>
<comment type="caution">
    <text evidence="9">The sequence shown here is derived from an EMBL/GenBank/DDBJ whole genome shotgun (WGS) entry which is preliminary data.</text>
</comment>
<evidence type="ECO:0000256" key="2">
    <source>
        <dbReference type="ARBA" id="ARBA00005988"/>
    </source>
</evidence>
<dbReference type="CDD" id="cd06239">
    <property type="entry name" value="M14-like"/>
    <property type="match status" value="1"/>
</dbReference>
<gene>
    <name evidence="9" type="ORF">EZV76_13875</name>
</gene>
<protein>
    <submittedName>
        <fullName evidence="9">DUF2817 domain-containing protein</fullName>
    </submittedName>
</protein>
<dbReference type="Gene3D" id="3.40.630.10">
    <property type="entry name" value="Zn peptidases"/>
    <property type="match status" value="1"/>
</dbReference>
<feature type="domain" description="Peptidase M14" evidence="8">
    <location>
        <begin position="3"/>
        <end position="264"/>
    </location>
</feature>
<dbReference type="PROSITE" id="PS52035">
    <property type="entry name" value="PEPTIDASE_M14"/>
    <property type="match status" value="1"/>
</dbReference>
<evidence type="ECO:0000256" key="7">
    <source>
        <dbReference type="PROSITE-ProRule" id="PRU01379"/>
    </source>
</evidence>
<comment type="cofactor">
    <cofactor evidence="1">
        <name>Zn(2+)</name>
        <dbReference type="ChEBI" id="CHEBI:29105"/>
    </cofactor>
</comment>
<sequence length="368" mass="41966">MIEHSKYKEPNLKDRYITLDMLMPCFKKVASSSLRVLGKSVQGDPISAFTLGHGKHRVLMWSQMHGNESTTTKAVWDMVNYLQGNETLAKTILDSCTLMVVPMLNPDGAKAYTRVNANQIDLNRDAQQRSQPESKVLRELFEAFKPDFCFNLHDQRTLFSAGSAKKPATVSFLSPASNEQRDVTPSREVAMKLIVAMNRVLQELIPGQVGRYDDGFNANCVGDAFQMQGVPTILFEAGHYEKDYMREHTREYIFHALMAALDTISKEKIDAQRTEDYYRIPENEKCFFDILIQNPQTINSNLEKGSRIGIRFQEILEGNAIQFKPELAEIGKLEGFFGHETFNCLNKKDLEQLSKHNEIMALIKRIEK</sequence>
<dbReference type="GO" id="GO:0006508">
    <property type="term" value="P:proteolysis"/>
    <property type="evidence" value="ECO:0007669"/>
    <property type="project" value="UniProtKB-KW"/>
</dbReference>
<comment type="caution">
    <text evidence="7">Lacks conserved residue(s) required for the propagation of feature annotation.</text>
</comment>
<dbReference type="Pfam" id="PF00246">
    <property type="entry name" value="Peptidase_M14"/>
    <property type="match status" value="1"/>
</dbReference>
<evidence type="ECO:0000256" key="6">
    <source>
        <dbReference type="ARBA" id="ARBA00023049"/>
    </source>
</evidence>
<keyword evidence="6" id="KW-0482">Metalloprotease</keyword>
<accession>A0A4S8RK26</accession>
<dbReference type="EMBL" id="SNTZ01000010">
    <property type="protein sequence ID" value="THV57971.1"/>
    <property type="molecule type" value="Genomic_DNA"/>
</dbReference>
<dbReference type="SUPFAM" id="SSF53187">
    <property type="entry name" value="Zn-dependent exopeptidases"/>
    <property type="match status" value="1"/>
</dbReference>
<evidence type="ECO:0000256" key="1">
    <source>
        <dbReference type="ARBA" id="ARBA00001947"/>
    </source>
</evidence>
<reference evidence="9 10" key="1">
    <citation type="submission" date="2019-03" db="EMBL/GenBank/DDBJ databases">
        <title>Muricauda SCR12 sp.nov, a marine bacterium isolated from Pacific Ocean:the Okinawa trough.</title>
        <authorList>
            <person name="Liu L."/>
        </authorList>
    </citation>
    <scope>NUCLEOTIDE SEQUENCE [LARGE SCALE GENOMIC DNA]</scope>
    <source>
        <strain evidence="9 10">SCR12</strain>
    </source>
</reference>
<comment type="similarity">
    <text evidence="2 7">Belongs to the peptidase M14 family.</text>
</comment>
<dbReference type="PANTHER" id="PTHR11705">
    <property type="entry name" value="PROTEASE FAMILY M14 CARBOXYPEPTIDASE A,B"/>
    <property type="match status" value="1"/>
</dbReference>
<dbReference type="GO" id="GO:0004181">
    <property type="term" value="F:metallocarboxypeptidase activity"/>
    <property type="evidence" value="ECO:0007669"/>
    <property type="project" value="InterPro"/>
</dbReference>
<evidence type="ECO:0000313" key="9">
    <source>
        <dbReference type="EMBL" id="THV57971.1"/>
    </source>
</evidence>
<dbReference type="GO" id="GO:0008270">
    <property type="term" value="F:zinc ion binding"/>
    <property type="evidence" value="ECO:0007669"/>
    <property type="project" value="InterPro"/>
</dbReference>
<dbReference type="GO" id="GO:0005615">
    <property type="term" value="C:extracellular space"/>
    <property type="evidence" value="ECO:0007669"/>
    <property type="project" value="TreeGrafter"/>
</dbReference>
<dbReference type="RefSeq" id="WP_136567169.1">
    <property type="nucleotide sequence ID" value="NZ_SNTZ01000010.1"/>
</dbReference>
<keyword evidence="5" id="KW-0862">Zinc</keyword>
<evidence type="ECO:0000256" key="5">
    <source>
        <dbReference type="ARBA" id="ARBA00022833"/>
    </source>
</evidence>
<evidence type="ECO:0000256" key="3">
    <source>
        <dbReference type="ARBA" id="ARBA00022670"/>
    </source>
</evidence>
<keyword evidence="10" id="KW-1185">Reference proteome</keyword>
<name>A0A4S8RK26_9FLAO</name>
<proteinExistence type="inferred from homology"/>
<dbReference type="AlphaFoldDB" id="A0A4S8RK26"/>